<feature type="compositionally biased region" description="Basic and acidic residues" evidence="1">
    <location>
        <begin position="101"/>
        <end position="110"/>
    </location>
</feature>
<organism evidence="2 3">
    <name type="scientific">Fulvimarina endophytica</name>
    <dbReference type="NCBI Taxonomy" id="2293836"/>
    <lineage>
        <taxon>Bacteria</taxon>
        <taxon>Pseudomonadati</taxon>
        <taxon>Pseudomonadota</taxon>
        <taxon>Alphaproteobacteria</taxon>
        <taxon>Hyphomicrobiales</taxon>
        <taxon>Aurantimonadaceae</taxon>
        <taxon>Fulvimarina</taxon>
    </lineage>
</organism>
<reference evidence="2 3" key="1">
    <citation type="submission" date="2018-08" db="EMBL/GenBank/DDBJ databases">
        <title>Fulvimarina sp. 85, whole genome shotgun sequence.</title>
        <authorList>
            <person name="Tuo L."/>
        </authorList>
    </citation>
    <scope>NUCLEOTIDE SEQUENCE [LARGE SCALE GENOMIC DNA]</scope>
    <source>
        <strain evidence="2 3">85</strain>
    </source>
</reference>
<sequence length="162" mass="17263">MAGRRLVSDRLMDLLLAEVERVEAVFQEFGLISGEAGEAGTAAKAKLSGKDRIDMIGQMVRTLEKLLDTRRIEALAGEPDVASEEEGRRMRDDLLRRLRLLDRQRREAGRSGEGGMFGPDETVPEPKPEAEPEPEGAAPPRSAAPADGGTPGAGAGCATAGR</sequence>
<gene>
    <name evidence="2" type="ORF">DYI37_07695</name>
</gene>
<evidence type="ECO:0000256" key="1">
    <source>
        <dbReference type="SAM" id="MobiDB-lite"/>
    </source>
</evidence>
<feature type="region of interest" description="Disordered" evidence="1">
    <location>
        <begin position="101"/>
        <end position="162"/>
    </location>
</feature>
<comment type="caution">
    <text evidence="2">The sequence shown here is derived from an EMBL/GenBank/DDBJ whole genome shotgun (WGS) entry which is preliminary data.</text>
</comment>
<dbReference type="Proteomes" id="UP000264310">
    <property type="component" value="Unassembled WGS sequence"/>
</dbReference>
<proteinExistence type="predicted"/>
<dbReference type="EMBL" id="QURL01000003">
    <property type="protein sequence ID" value="RFC64216.1"/>
    <property type="molecule type" value="Genomic_DNA"/>
</dbReference>
<accession>A0A371X4P8</accession>
<dbReference type="AlphaFoldDB" id="A0A371X4P8"/>
<feature type="compositionally biased region" description="Low complexity" evidence="1">
    <location>
        <begin position="135"/>
        <end position="148"/>
    </location>
</feature>
<name>A0A371X4P8_9HYPH</name>
<protein>
    <submittedName>
        <fullName evidence="2">Uncharacterized protein</fullName>
    </submittedName>
</protein>
<keyword evidence="3" id="KW-1185">Reference proteome</keyword>
<evidence type="ECO:0000313" key="3">
    <source>
        <dbReference type="Proteomes" id="UP000264310"/>
    </source>
</evidence>
<evidence type="ECO:0000313" key="2">
    <source>
        <dbReference type="EMBL" id="RFC64216.1"/>
    </source>
</evidence>